<keyword evidence="1" id="KW-0521">NADP</keyword>
<evidence type="ECO:0000259" key="3">
    <source>
        <dbReference type="SMART" id="SM00829"/>
    </source>
</evidence>
<dbReference type="NCBIfam" id="TIGR02824">
    <property type="entry name" value="quinone_pig3"/>
    <property type="match status" value="1"/>
</dbReference>
<keyword evidence="5" id="KW-1185">Reference proteome</keyword>
<comment type="caution">
    <text evidence="4">The sequence shown here is derived from an EMBL/GenBank/DDBJ whole genome shotgun (WGS) entry which is preliminary data.</text>
</comment>
<dbReference type="InterPro" id="IPR014189">
    <property type="entry name" value="Quinone_OxRdtase_PIG3"/>
</dbReference>
<evidence type="ECO:0000256" key="1">
    <source>
        <dbReference type="ARBA" id="ARBA00022857"/>
    </source>
</evidence>
<dbReference type="Proteomes" id="UP000193986">
    <property type="component" value="Unassembled WGS sequence"/>
</dbReference>
<name>A0A1Y2AV42_9TREE</name>
<dbReference type="Pfam" id="PF08240">
    <property type="entry name" value="ADH_N"/>
    <property type="match status" value="1"/>
</dbReference>
<sequence>MQRWRLSRFLSSASLQGLRLSSMSFGRVIITKLKAPYQHTFVRSYYRQTSISASTTPPCLSLQRSISLSRTFATTSGNTQKMRCILIKDGKGPVENLYLGEEQTPEPKEGEVQIKIKNFGLNRMDLLQREGKYPLPPKASKTIMGVEFSGIVTKLGESVKQYKEGDEVFGLAYGGAYAEYIVSPEEMLLHKPKEISWIEAAGFPENWMTAYQALFLEGGMKKGSNVLIHAGASGVGSAAIQLALHVGGAAKVFTTCGSDEKVKFLEELGGTDKLHVFNYKTQNFEEEIKKIDEGVDLIIEFIGRNYFVSNLNLLKRDGTMVYLGMMSGSKLDAGVDLLSVIYKRLTLKGSTLRSRTVDYQAKLLKHFEEDALPLIKEGKMKVEVHEVFPWTKVAEAHKEMEANKNSGKIVFEVTE</sequence>
<dbReference type="OrthoDB" id="203908at2759"/>
<dbReference type="AlphaFoldDB" id="A0A1Y2AV42"/>
<dbReference type="SMART" id="SM00829">
    <property type="entry name" value="PKS_ER"/>
    <property type="match status" value="1"/>
</dbReference>
<dbReference type="SUPFAM" id="SSF50129">
    <property type="entry name" value="GroES-like"/>
    <property type="match status" value="1"/>
</dbReference>
<dbReference type="InterPro" id="IPR011032">
    <property type="entry name" value="GroES-like_sf"/>
</dbReference>
<dbReference type="Gene3D" id="3.90.180.10">
    <property type="entry name" value="Medium-chain alcohol dehydrogenases, catalytic domain"/>
    <property type="match status" value="1"/>
</dbReference>
<dbReference type="GO" id="GO:0070402">
    <property type="term" value="F:NADPH binding"/>
    <property type="evidence" value="ECO:0007669"/>
    <property type="project" value="TreeGrafter"/>
</dbReference>
<dbReference type="CDD" id="cd05276">
    <property type="entry name" value="p53_inducible_oxidoreductase"/>
    <property type="match status" value="1"/>
</dbReference>
<organism evidence="4 5">
    <name type="scientific">Naematelia encephala</name>
    <dbReference type="NCBI Taxonomy" id="71784"/>
    <lineage>
        <taxon>Eukaryota</taxon>
        <taxon>Fungi</taxon>
        <taxon>Dikarya</taxon>
        <taxon>Basidiomycota</taxon>
        <taxon>Agaricomycotina</taxon>
        <taxon>Tremellomycetes</taxon>
        <taxon>Tremellales</taxon>
        <taxon>Naemateliaceae</taxon>
        <taxon>Naematelia</taxon>
    </lineage>
</organism>
<dbReference type="InterPro" id="IPR036291">
    <property type="entry name" value="NAD(P)-bd_dom_sf"/>
</dbReference>
<protein>
    <recommendedName>
        <fullName evidence="3">Enoyl reductase (ER) domain-containing protein</fullName>
    </recommendedName>
</protein>
<dbReference type="GO" id="GO:0016651">
    <property type="term" value="F:oxidoreductase activity, acting on NAD(P)H"/>
    <property type="evidence" value="ECO:0007669"/>
    <property type="project" value="TreeGrafter"/>
</dbReference>
<proteinExistence type="predicted"/>
<dbReference type="PANTHER" id="PTHR48106">
    <property type="entry name" value="QUINONE OXIDOREDUCTASE PIG3-RELATED"/>
    <property type="match status" value="1"/>
</dbReference>
<evidence type="ECO:0000313" key="5">
    <source>
        <dbReference type="Proteomes" id="UP000193986"/>
    </source>
</evidence>
<dbReference type="InterPro" id="IPR013154">
    <property type="entry name" value="ADH-like_N"/>
</dbReference>
<dbReference type="STRING" id="71784.A0A1Y2AV42"/>
<gene>
    <name evidence="4" type="ORF">BCR39DRAFT_541994</name>
</gene>
<dbReference type="Pfam" id="PF00107">
    <property type="entry name" value="ADH_zinc_N"/>
    <property type="match status" value="1"/>
</dbReference>
<dbReference type="InParanoid" id="A0A1Y2AV42"/>
<dbReference type="InterPro" id="IPR013149">
    <property type="entry name" value="ADH-like_C"/>
</dbReference>
<accession>A0A1Y2AV42</accession>
<feature type="domain" description="Enoyl reductase (ER)" evidence="3">
    <location>
        <begin position="92"/>
        <end position="411"/>
    </location>
</feature>
<dbReference type="PANTHER" id="PTHR48106:SF18">
    <property type="entry name" value="QUINONE OXIDOREDUCTASE PIG3"/>
    <property type="match status" value="1"/>
</dbReference>
<keyword evidence="2" id="KW-0560">Oxidoreductase</keyword>
<dbReference type="Gene3D" id="3.40.50.720">
    <property type="entry name" value="NAD(P)-binding Rossmann-like Domain"/>
    <property type="match status" value="1"/>
</dbReference>
<dbReference type="SUPFAM" id="SSF51735">
    <property type="entry name" value="NAD(P)-binding Rossmann-fold domains"/>
    <property type="match status" value="1"/>
</dbReference>
<dbReference type="EMBL" id="MCFC01000050">
    <property type="protein sequence ID" value="ORY26150.1"/>
    <property type="molecule type" value="Genomic_DNA"/>
</dbReference>
<evidence type="ECO:0000256" key="2">
    <source>
        <dbReference type="ARBA" id="ARBA00023002"/>
    </source>
</evidence>
<evidence type="ECO:0000313" key="4">
    <source>
        <dbReference type="EMBL" id="ORY26150.1"/>
    </source>
</evidence>
<reference evidence="4 5" key="1">
    <citation type="submission" date="2016-07" db="EMBL/GenBank/DDBJ databases">
        <title>Pervasive Adenine N6-methylation of Active Genes in Fungi.</title>
        <authorList>
            <consortium name="DOE Joint Genome Institute"/>
            <person name="Mondo S.J."/>
            <person name="Dannebaum R.O."/>
            <person name="Kuo R.C."/>
            <person name="Labutti K."/>
            <person name="Haridas S."/>
            <person name="Kuo A."/>
            <person name="Salamov A."/>
            <person name="Ahrendt S.R."/>
            <person name="Lipzen A."/>
            <person name="Sullivan W."/>
            <person name="Andreopoulos W.B."/>
            <person name="Clum A."/>
            <person name="Lindquist E."/>
            <person name="Daum C."/>
            <person name="Ramamoorthy G.K."/>
            <person name="Gryganskyi A."/>
            <person name="Culley D."/>
            <person name="Magnuson J.K."/>
            <person name="James T.Y."/>
            <person name="O'Malley M.A."/>
            <person name="Stajich J.E."/>
            <person name="Spatafora J.W."/>
            <person name="Visel A."/>
            <person name="Grigoriev I.V."/>
        </authorList>
    </citation>
    <scope>NUCLEOTIDE SEQUENCE [LARGE SCALE GENOMIC DNA]</scope>
    <source>
        <strain evidence="4 5">68-887.2</strain>
    </source>
</reference>
<dbReference type="InterPro" id="IPR020843">
    <property type="entry name" value="ER"/>
</dbReference>